<evidence type="ECO:0000313" key="2">
    <source>
        <dbReference type="Proteomes" id="UP000306319"/>
    </source>
</evidence>
<name>A0AC61RG24_9BACT</name>
<gene>
    <name evidence="1" type="ORF">E5331_05785</name>
</gene>
<accession>A0AC61RG24</accession>
<organism evidence="1 2">
    <name type="scientific">Lepagella muris</name>
    <dbReference type="NCBI Taxonomy" id="3032870"/>
    <lineage>
        <taxon>Bacteria</taxon>
        <taxon>Pseudomonadati</taxon>
        <taxon>Bacteroidota</taxon>
        <taxon>Bacteroidia</taxon>
        <taxon>Bacteroidales</taxon>
        <taxon>Muribaculaceae</taxon>
        <taxon>Lepagella</taxon>
    </lineage>
</organism>
<evidence type="ECO:0000313" key="1">
    <source>
        <dbReference type="EMBL" id="TGY79522.1"/>
    </source>
</evidence>
<protein>
    <submittedName>
        <fullName evidence="1">Uncharacterized protein</fullName>
    </submittedName>
</protein>
<sequence length="143" mass="16864">MKKKNSTAEFGKERNEFLIRAFRESIAAQSRISINNAFKQAAEAPAPRFWVSEARAAVVLGKIAAGEDPTESMFPEKRDMYREMFARFLELREQYPDTSVNELVFRVVNDEAPRSYLSWHRARVIIFSEMSRLKRERRKRWSE</sequence>
<dbReference type="Proteomes" id="UP000306319">
    <property type="component" value="Unassembled WGS sequence"/>
</dbReference>
<keyword evidence="2" id="KW-1185">Reference proteome</keyword>
<dbReference type="EMBL" id="SRYB01000006">
    <property type="protein sequence ID" value="TGY79522.1"/>
    <property type="molecule type" value="Genomic_DNA"/>
</dbReference>
<proteinExistence type="predicted"/>
<reference evidence="1" key="1">
    <citation type="submission" date="2019-04" db="EMBL/GenBank/DDBJ databases">
        <title>Microbes associate with the intestines of laboratory mice.</title>
        <authorList>
            <person name="Navarre W."/>
            <person name="Wong E."/>
            <person name="Huang K."/>
            <person name="Tropini C."/>
            <person name="Ng K."/>
            <person name="Yu B."/>
        </authorList>
    </citation>
    <scope>NUCLEOTIDE SEQUENCE</scope>
    <source>
        <strain evidence="1">NM04_E33</strain>
    </source>
</reference>
<comment type="caution">
    <text evidence="1">The sequence shown here is derived from an EMBL/GenBank/DDBJ whole genome shotgun (WGS) entry which is preliminary data.</text>
</comment>